<evidence type="ECO:0000313" key="2">
    <source>
        <dbReference type="EMBL" id="MET3749406.1"/>
    </source>
</evidence>
<dbReference type="Proteomes" id="UP001549106">
    <property type="component" value="Unassembled WGS sequence"/>
</dbReference>
<feature type="region of interest" description="Disordered" evidence="1">
    <location>
        <begin position="64"/>
        <end position="93"/>
    </location>
</feature>
<keyword evidence="3" id="KW-1185">Reference proteome</keyword>
<proteinExistence type="predicted"/>
<evidence type="ECO:0000313" key="3">
    <source>
        <dbReference type="Proteomes" id="UP001549106"/>
    </source>
</evidence>
<gene>
    <name evidence="2" type="ORF">ABID24_000633</name>
</gene>
<name>A0ABV2LYX0_9FIRM</name>
<comment type="caution">
    <text evidence="2">The sequence shown here is derived from an EMBL/GenBank/DDBJ whole genome shotgun (WGS) entry which is preliminary data.</text>
</comment>
<reference evidence="2 3" key="1">
    <citation type="submission" date="2024-06" db="EMBL/GenBank/DDBJ databases">
        <title>Genomic Encyclopedia of Type Strains, Phase IV (KMG-IV): sequencing the most valuable type-strain genomes for metagenomic binning, comparative biology and taxonomic classification.</title>
        <authorList>
            <person name="Goeker M."/>
        </authorList>
    </citation>
    <scope>NUCLEOTIDE SEQUENCE [LARGE SCALE GENOMIC DNA]</scope>
    <source>
        <strain evidence="2 3">DSM 29492</strain>
    </source>
</reference>
<evidence type="ECO:0008006" key="4">
    <source>
        <dbReference type="Google" id="ProtNLM"/>
    </source>
</evidence>
<sequence>MAAPVIQNERSIRFQCPGAAEFTETAKSRITELESEAVIEEMPGRFCAEAGCRLFIKAESHWNNELRDTGNENPKKDSGRKGTDRRIKYGMQR</sequence>
<evidence type="ECO:0000256" key="1">
    <source>
        <dbReference type="SAM" id="MobiDB-lite"/>
    </source>
</evidence>
<feature type="compositionally biased region" description="Basic and acidic residues" evidence="1">
    <location>
        <begin position="64"/>
        <end position="87"/>
    </location>
</feature>
<accession>A0ABV2LYX0</accession>
<protein>
    <recommendedName>
        <fullName evidence="4">Ferredoxin</fullName>
    </recommendedName>
</protein>
<organism evidence="2 3">
    <name type="scientific">Blautia caecimuris</name>
    <dbReference type="NCBI Taxonomy" id="1796615"/>
    <lineage>
        <taxon>Bacteria</taxon>
        <taxon>Bacillati</taxon>
        <taxon>Bacillota</taxon>
        <taxon>Clostridia</taxon>
        <taxon>Lachnospirales</taxon>
        <taxon>Lachnospiraceae</taxon>
        <taxon>Blautia</taxon>
    </lineage>
</organism>
<dbReference type="EMBL" id="JBEPMJ010000003">
    <property type="protein sequence ID" value="MET3749406.1"/>
    <property type="molecule type" value="Genomic_DNA"/>
</dbReference>